<comment type="caution">
    <text evidence="10">The sequence shown here is derived from an EMBL/GenBank/DDBJ whole genome shotgun (WGS) entry which is preliminary data.</text>
</comment>
<feature type="non-terminal residue" evidence="10">
    <location>
        <position position="135"/>
    </location>
</feature>
<dbReference type="RefSeq" id="XP_040778744.1">
    <property type="nucleotide sequence ID" value="XM_040915686.1"/>
</dbReference>
<dbReference type="GO" id="GO:0000172">
    <property type="term" value="C:ribonuclease MRP complex"/>
    <property type="evidence" value="ECO:0007669"/>
    <property type="project" value="UniProtKB-ARBA"/>
</dbReference>
<dbReference type="GO" id="GO:0005730">
    <property type="term" value="C:nucleolus"/>
    <property type="evidence" value="ECO:0007669"/>
    <property type="project" value="TreeGrafter"/>
</dbReference>
<comment type="similarity">
    <text evidence="3">Belongs to the eukaryotic/archaeal RNase P protein component 2 family.</text>
</comment>
<proteinExistence type="inferred from homology"/>
<protein>
    <recommendedName>
        <fullName evidence="8">Ribonuclease P/MRP protein subunit POP5</fullName>
        <ecNumber evidence="4">3.1.26.5</ecNumber>
    </recommendedName>
</protein>
<evidence type="ECO:0000256" key="5">
    <source>
        <dbReference type="ARBA" id="ARBA00022694"/>
    </source>
</evidence>
<dbReference type="PANTHER" id="PTHR15441">
    <property type="entry name" value="RIBONUCLEASE P PROTEIN SUBUNIT P14"/>
    <property type="match status" value="1"/>
</dbReference>
<evidence type="ECO:0000256" key="9">
    <source>
        <dbReference type="ARBA" id="ARBA00055200"/>
    </source>
</evidence>
<evidence type="ECO:0000313" key="11">
    <source>
        <dbReference type="Proteomes" id="UP000803844"/>
    </source>
</evidence>
<dbReference type="PIRSF" id="PIRSF023803">
    <property type="entry name" value="Ribonuclease_P_prd"/>
    <property type="match status" value="1"/>
</dbReference>
<dbReference type="InterPro" id="IPR038085">
    <property type="entry name" value="Rnp2-like_sf"/>
</dbReference>
<name>A0A9P4Y751_CRYP1</name>
<dbReference type="Pfam" id="PF01900">
    <property type="entry name" value="RNase_P_Rpp14"/>
    <property type="match status" value="1"/>
</dbReference>
<gene>
    <name evidence="10" type="ORF">M406DRAFT_224415</name>
</gene>
<dbReference type="PANTHER" id="PTHR15441:SF2">
    <property type="entry name" value="RIBONUCLEASE P_MRP PROTEIN SUBUNIT POP5"/>
    <property type="match status" value="1"/>
</dbReference>
<evidence type="ECO:0000256" key="3">
    <source>
        <dbReference type="ARBA" id="ARBA00010800"/>
    </source>
</evidence>
<dbReference type="FunFam" id="3.30.70.3250:FF:000004">
    <property type="entry name" value="Ribonuclease P/MRP protein subunit POP5"/>
    <property type="match status" value="1"/>
</dbReference>
<sequence>MVRVKERYLLINILYPEGARDPSRSNLPDILIYNQPTTDAFTARTFMHAIKAEITTFFGDYGAGAVERTMRIKYLSNATSTCILQCSRDHYRLVWAALTMMDRVPTKRGPGSPCVFQVVRVSGTIKKVEQEAVRR</sequence>
<dbReference type="AlphaFoldDB" id="A0A9P4Y751"/>
<dbReference type="GeneID" id="63832815"/>
<keyword evidence="5" id="KW-0819">tRNA processing</keyword>
<dbReference type="GO" id="GO:0033204">
    <property type="term" value="F:ribonuclease P RNA binding"/>
    <property type="evidence" value="ECO:0007669"/>
    <property type="project" value="InterPro"/>
</dbReference>
<evidence type="ECO:0000256" key="7">
    <source>
        <dbReference type="ARBA" id="ARBA00023242"/>
    </source>
</evidence>
<dbReference type="GO" id="GO:0030681">
    <property type="term" value="C:multimeric ribonuclease P complex"/>
    <property type="evidence" value="ECO:0007669"/>
    <property type="project" value="TreeGrafter"/>
</dbReference>
<dbReference type="OrthoDB" id="24745at2759"/>
<comment type="function">
    <text evidence="9">Component of ribonuclease P, a protein complex that generates mature tRNA molecules by cleaving their 5'-ends. Also a component of RNase MRP, which cleaves pre-rRNA sequences.</text>
</comment>
<dbReference type="Gene3D" id="3.30.70.3250">
    <property type="entry name" value="Ribonuclease P, Pop5 subunit"/>
    <property type="match status" value="1"/>
</dbReference>
<dbReference type="SUPFAM" id="SSF160350">
    <property type="entry name" value="Rnp2-like"/>
    <property type="match status" value="1"/>
</dbReference>
<dbReference type="InterPro" id="IPR002759">
    <property type="entry name" value="Pop5/Rpp14/Rnp2-like"/>
</dbReference>
<dbReference type="EC" id="3.1.26.5" evidence="4"/>
<dbReference type="Proteomes" id="UP000803844">
    <property type="component" value="Unassembled WGS sequence"/>
</dbReference>
<comment type="catalytic activity">
    <reaction evidence="1">
        <text>Endonucleolytic cleavage of RNA, removing 5'-extranucleotides from tRNA precursor.</text>
        <dbReference type="EC" id="3.1.26.5"/>
    </reaction>
</comment>
<dbReference type="GO" id="GO:0004526">
    <property type="term" value="F:ribonuclease P activity"/>
    <property type="evidence" value="ECO:0007669"/>
    <property type="project" value="UniProtKB-EC"/>
</dbReference>
<keyword evidence="6" id="KW-0378">Hydrolase</keyword>
<evidence type="ECO:0000313" key="10">
    <source>
        <dbReference type="EMBL" id="KAF3767783.1"/>
    </source>
</evidence>
<dbReference type="EMBL" id="MU032346">
    <property type="protein sequence ID" value="KAF3767783.1"/>
    <property type="molecule type" value="Genomic_DNA"/>
</dbReference>
<comment type="subcellular location">
    <subcellularLocation>
        <location evidence="2">Nucleus</location>
    </subcellularLocation>
</comment>
<keyword evidence="7" id="KW-0539">Nucleus</keyword>
<evidence type="ECO:0000256" key="4">
    <source>
        <dbReference type="ARBA" id="ARBA00012179"/>
    </source>
</evidence>
<dbReference type="GO" id="GO:0000460">
    <property type="term" value="P:maturation of 5.8S rRNA"/>
    <property type="evidence" value="ECO:0007669"/>
    <property type="project" value="UniProtKB-ARBA"/>
</dbReference>
<reference evidence="10" key="1">
    <citation type="journal article" date="2020" name="Phytopathology">
        <title>Genome sequence of the chestnut blight fungus Cryphonectria parasitica EP155: A fundamental resource for an archetypical invasive plant pathogen.</title>
        <authorList>
            <person name="Crouch J.A."/>
            <person name="Dawe A."/>
            <person name="Aerts A."/>
            <person name="Barry K."/>
            <person name="Churchill A.C.L."/>
            <person name="Grimwood J."/>
            <person name="Hillman B."/>
            <person name="Milgroom M.G."/>
            <person name="Pangilinan J."/>
            <person name="Smith M."/>
            <person name="Salamov A."/>
            <person name="Schmutz J."/>
            <person name="Yadav J."/>
            <person name="Grigoriev I.V."/>
            <person name="Nuss D."/>
        </authorList>
    </citation>
    <scope>NUCLEOTIDE SEQUENCE</scope>
    <source>
        <strain evidence="10">EP155</strain>
    </source>
</reference>
<organism evidence="10 11">
    <name type="scientific">Cryphonectria parasitica (strain ATCC 38755 / EP155)</name>
    <dbReference type="NCBI Taxonomy" id="660469"/>
    <lineage>
        <taxon>Eukaryota</taxon>
        <taxon>Fungi</taxon>
        <taxon>Dikarya</taxon>
        <taxon>Ascomycota</taxon>
        <taxon>Pezizomycotina</taxon>
        <taxon>Sordariomycetes</taxon>
        <taxon>Sordariomycetidae</taxon>
        <taxon>Diaporthales</taxon>
        <taxon>Cryphonectriaceae</taxon>
        <taxon>Cryphonectria-Endothia species complex</taxon>
        <taxon>Cryphonectria</taxon>
    </lineage>
</organism>
<evidence type="ECO:0000256" key="1">
    <source>
        <dbReference type="ARBA" id="ARBA00000928"/>
    </source>
</evidence>
<accession>A0A9P4Y751</accession>
<keyword evidence="11" id="KW-1185">Reference proteome</keyword>
<dbReference type="GO" id="GO:0001682">
    <property type="term" value="P:tRNA 5'-leader removal"/>
    <property type="evidence" value="ECO:0007669"/>
    <property type="project" value="InterPro"/>
</dbReference>
<evidence type="ECO:0000256" key="6">
    <source>
        <dbReference type="ARBA" id="ARBA00022801"/>
    </source>
</evidence>
<evidence type="ECO:0000256" key="8">
    <source>
        <dbReference type="ARBA" id="ARBA00044198"/>
    </source>
</evidence>
<evidence type="ECO:0000256" key="2">
    <source>
        <dbReference type="ARBA" id="ARBA00004123"/>
    </source>
</evidence>
<dbReference type="InterPro" id="IPR016819">
    <property type="entry name" value="RNase_P/MRP_POP5"/>
</dbReference>